<dbReference type="SUPFAM" id="SSF48295">
    <property type="entry name" value="TrpR-like"/>
    <property type="match status" value="2"/>
</dbReference>
<evidence type="ECO:0000259" key="3">
    <source>
        <dbReference type="Pfam" id="PF13518"/>
    </source>
</evidence>
<dbReference type="Pfam" id="PF13518">
    <property type="entry name" value="HTH_28"/>
    <property type="match status" value="1"/>
</dbReference>
<evidence type="ECO:0000313" key="4">
    <source>
        <dbReference type="EMBL" id="OEH85262.1"/>
    </source>
</evidence>
<organism evidence="4 5">
    <name type="scientific">Desulfuribacillus stibiiarsenatis</name>
    <dbReference type="NCBI Taxonomy" id="1390249"/>
    <lineage>
        <taxon>Bacteria</taxon>
        <taxon>Bacillati</taxon>
        <taxon>Bacillota</taxon>
        <taxon>Desulfuribacillia</taxon>
        <taxon>Desulfuribacillales</taxon>
        <taxon>Desulfuribacillaceae</taxon>
        <taxon>Desulfuribacillus</taxon>
    </lineage>
</organism>
<evidence type="ECO:0000256" key="2">
    <source>
        <dbReference type="SAM" id="Coils"/>
    </source>
</evidence>
<dbReference type="Proteomes" id="UP000095255">
    <property type="component" value="Unassembled WGS sequence"/>
</dbReference>
<evidence type="ECO:0000313" key="5">
    <source>
        <dbReference type="Proteomes" id="UP000095255"/>
    </source>
</evidence>
<keyword evidence="5" id="KW-1185">Reference proteome</keyword>
<accession>A0A1E5L521</accession>
<comment type="similarity">
    <text evidence="1">Belongs to the IS150/IS1296 orfA family.</text>
</comment>
<dbReference type="PANTHER" id="PTHR33795">
    <property type="entry name" value="INSERTION ELEMENT IS150 PROTEIN INSJ"/>
    <property type="match status" value="1"/>
</dbReference>
<keyword evidence="2" id="KW-0175">Coiled coil</keyword>
<comment type="caution">
    <text evidence="4">The sequence shown here is derived from an EMBL/GenBank/DDBJ whole genome shotgun (WGS) entry which is preliminary data.</text>
</comment>
<dbReference type="InterPro" id="IPR002514">
    <property type="entry name" value="Transposase_8"/>
</dbReference>
<feature type="domain" description="Insertion element IS150 protein InsJ-like helix-turn-helix" evidence="3">
    <location>
        <begin position="101"/>
        <end position="153"/>
    </location>
</feature>
<reference evidence="4 5" key="1">
    <citation type="submission" date="2016-09" db="EMBL/GenBank/DDBJ databases">
        <title>Desulfuribacillus arsenicus sp. nov., an obligately anaerobic, dissimilatory arsenic- and antimonate-reducing bacterium isolated from anoxic sediments.</title>
        <authorList>
            <person name="Abin C.A."/>
            <person name="Hollibaugh J.T."/>
        </authorList>
    </citation>
    <scope>NUCLEOTIDE SEQUENCE [LARGE SCALE GENOMIC DNA]</scope>
    <source>
        <strain evidence="4 5">MLFW-2</strain>
    </source>
</reference>
<dbReference type="STRING" id="1390249.BHU72_15195"/>
<proteinExistence type="inferred from homology"/>
<dbReference type="Gene3D" id="1.10.10.10">
    <property type="entry name" value="Winged helix-like DNA-binding domain superfamily/Winged helix DNA-binding domain"/>
    <property type="match status" value="2"/>
</dbReference>
<dbReference type="GO" id="GO:0006313">
    <property type="term" value="P:DNA transposition"/>
    <property type="evidence" value="ECO:0007669"/>
    <property type="project" value="InterPro"/>
</dbReference>
<dbReference type="InterPro" id="IPR010921">
    <property type="entry name" value="Trp_repressor/repl_initiator"/>
</dbReference>
<dbReference type="InterPro" id="IPR055247">
    <property type="entry name" value="InsJ-like_HTH"/>
</dbReference>
<evidence type="ECO:0000256" key="1">
    <source>
        <dbReference type="ARBA" id="ARBA00038232"/>
    </source>
</evidence>
<name>A0A1E5L521_9FIRM</name>
<dbReference type="AlphaFoldDB" id="A0A1E5L521"/>
<sequence>MLDVTFASINQWRQTYLSLGPDGLLNTSKNSVYTAEFKTSAVRDYLAGNGSLLDICRKYGIKSKTQLNNWVLKYNGHEKLKTSGTGGLIIMTKGRTTTYNERINIVKYCIEHQSNYAQTANEFQVSYQQVYSWTTKYLKNGVDALQDRRGKKKSENQMSEVEKLRAQNKLLEAENRRKQIEIDFLKKLDEIERRRF</sequence>
<protein>
    <submittedName>
        <fullName evidence="4">Transposase</fullName>
    </submittedName>
</protein>
<dbReference type="GO" id="GO:0043565">
    <property type="term" value="F:sequence-specific DNA binding"/>
    <property type="evidence" value="ECO:0007669"/>
    <property type="project" value="InterPro"/>
</dbReference>
<dbReference type="Pfam" id="PF01527">
    <property type="entry name" value="HTH_Tnp_1"/>
    <property type="match status" value="1"/>
</dbReference>
<dbReference type="InterPro" id="IPR036388">
    <property type="entry name" value="WH-like_DNA-bd_sf"/>
</dbReference>
<dbReference type="InterPro" id="IPR052057">
    <property type="entry name" value="IS150/IS1296_orfA-like"/>
</dbReference>
<dbReference type="PANTHER" id="PTHR33795:SF1">
    <property type="entry name" value="INSERTION ELEMENT IS150 PROTEIN INSJ"/>
    <property type="match status" value="1"/>
</dbReference>
<dbReference type="EMBL" id="MJAT01000023">
    <property type="protein sequence ID" value="OEH85262.1"/>
    <property type="molecule type" value="Genomic_DNA"/>
</dbReference>
<gene>
    <name evidence="4" type="ORF">BHU72_15195</name>
</gene>
<dbReference type="GO" id="GO:0004803">
    <property type="term" value="F:transposase activity"/>
    <property type="evidence" value="ECO:0007669"/>
    <property type="project" value="InterPro"/>
</dbReference>
<feature type="coiled-coil region" evidence="2">
    <location>
        <begin position="154"/>
        <end position="188"/>
    </location>
</feature>